<keyword evidence="7" id="KW-0175">Coiled coil</keyword>
<dbReference type="SUPFAM" id="SSF49879">
    <property type="entry name" value="SMAD/FHA domain"/>
    <property type="match status" value="1"/>
</dbReference>
<dbReference type="Gene3D" id="3.30.40.10">
    <property type="entry name" value="Zinc/RING finger domain, C3HC4 (zinc finger)"/>
    <property type="match status" value="1"/>
</dbReference>
<evidence type="ECO:0000259" key="10">
    <source>
        <dbReference type="PROSITE" id="PS50089"/>
    </source>
</evidence>
<proteinExistence type="predicted"/>
<evidence type="ECO:0000256" key="8">
    <source>
        <dbReference type="SAM" id="MobiDB-lite"/>
    </source>
</evidence>
<dbReference type="SMART" id="SM00184">
    <property type="entry name" value="RING"/>
    <property type="match status" value="1"/>
</dbReference>
<feature type="region of interest" description="Disordered" evidence="8">
    <location>
        <begin position="451"/>
        <end position="498"/>
    </location>
</feature>
<name>A0A0D2F915_9EURO</name>
<dbReference type="InterPro" id="IPR042823">
    <property type="entry name" value="Dma1/Dma2_RING-H2"/>
</dbReference>
<feature type="compositionally biased region" description="Polar residues" evidence="8">
    <location>
        <begin position="515"/>
        <end position="526"/>
    </location>
</feature>
<feature type="compositionally biased region" description="Polar residues" evidence="8">
    <location>
        <begin position="37"/>
        <end position="48"/>
    </location>
</feature>
<feature type="domain" description="RING-type" evidence="10">
    <location>
        <begin position="353"/>
        <end position="400"/>
    </location>
</feature>
<evidence type="ECO:0000256" key="6">
    <source>
        <dbReference type="PROSITE-ProRule" id="PRU00175"/>
    </source>
</evidence>
<dbReference type="EMBL" id="KN846961">
    <property type="protein sequence ID" value="KIW64488.1"/>
    <property type="molecule type" value="Genomic_DNA"/>
</dbReference>
<feature type="domain" description="FHA" evidence="9">
    <location>
        <begin position="213"/>
        <end position="276"/>
    </location>
</feature>
<dbReference type="Gene3D" id="2.60.200.20">
    <property type="match status" value="1"/>
</dbReference>
<dbReference type="InterPro" id="IPR013083">
    <property type="entry name" value="Znf_RING/FYVE/PHD"/>
</dbReference>
<dbReference type="GO" id="GO:0005829">
    <property type="term" value="C:cytosol"/>
    <property type="evidence" value="ECO:0007669"/>
    <property type="project" value="TreeGrafter"/>
</dbReference>
<dbReference type="PROSITE" id="PS50089">
    <property type="entry name" value="ZF_RING_2"/>
    <property type="match status" value="1"/>
</dbReference>
<dbReference type="GO" id="GO:0061630">
    <property type="term" value="F:ubiquitin protein ligase activity"/>
    <property type="evidence" value="ECO:0007669"/>
    <property type="project" value="TreeGrafter"/>
</dbReference>
<evidence type="ECO:0000256" key="2">
    <source>
        <dbReference type="ARBA" id="ARBA00022723"/>
    </source>
</evidence>
<evidence type="ECO:0000259" key="9">
    <source>
        <dbReference type="PROSITE" id="PS50006"/>
    </source>
</evidence>
<dbReference type="GO" id="GO:0016567">
    <property type="term" value="P:protein ubiquitination"/>
    <property type="evidence" value="ECO:0007669"/>
    <property type="project" value="TreeGrafter"/>
</dbReference>
<feature type="region of interest" description="Disordered" evidence="8">
    <location>
        <begin position="515"/>
        <end position="579"/>
    </location>
</feature>
<dbReference type="GO" id="GO:0000151">
    <property type="term" value="C:ubiquitin ligase complex"/>
    <property type="evidence" value="ECO:0007669"/>
    <property type="project" value="TreeGrafter"/>
</dbReference>
<dbReference type="GO" id="GO:0032153">
    <property type="term" value="C:cell division site"/>
    <property type="evidence" value="ECO:0007669"/>
    <property type="project" value="TreeGrafter"/>
</dbReference>
<dbReference type="GO" id="GO:0006511">
    <property type="term" value="P:ubiquitin-dependent protein catabolic process"/>
    <property type="evidence" value="ECO:0007669"/>
    <property type="project" value="TreeGrafter"/>
</dbReference>
<dbReference type="HOGENOM" id="CLU_017542_0_1_1"/>
<dbReference type="PANTHER" id="PTHR15067:SF7">
    <property type="entry name" value="E3 UBIQUITIN-PROTEIN LIGASE DMA1-RELATED"/>
    <property type="match status" value="1"/>
</dbReference>
<feature type="compositionally biased region" description="Polar residues" evidence="8">
    <location>
        <begin position="80"/>
        <end position="89"/>
    </location>
</feature>
<dbReference type="GO" id="GO:0008270">
    <property type="term" value="F:zinc ion binding"/>
    <property type="evidence" value="ECO:0007669"/>
    <property type="project" value="UniProtKB-KW"/>
</dbReference>
<evidence type="ECO:0000313" key="11">
    <source>
        <dbReference type="EMBL" id="KIW64488.1"/>
    </source>
</evidence>
<feature type="compositionally biased region" description="Polar residues" evidence="8">
    <location>
        <begin position="466"/>
        <end position="490"/>
    </location>
</feature>
<dbReference type="Proteomes" id="UP000054266">
    <property type="component" value="Unassembled WGS sequence"/>
</dbReference>
<dbReference type="InterPro" id="IPR001841">
    <property type="entry name" value="Znf_RING"/>
</dbReference>
<keyword evidence="12" id="KW-1185">Reference proteome</keyword>
<evidence type="ECO:0000256" key="1">
    <source>
        <dbReference type="ARBA" id="ARBA00022679"/>
    </source>
</evidence>
<dbReference type="PANTHER" id="PTHR15067">
    <property type="entry name" value="E3 UBIQUITIN-PROTEIN LIGASE RNF8"/>
    <property type="match status" value="1"/>
</dbReference>
<evidence type="ECO:0008006" key="13">
    <source>
        <dbReference type="Google" id="ProtNLM"/>
    </source>
</evidence>
<evidence type="ECO:0000256" key="3">
    <source>
        <dbReference type="ARBA" id="ARBA00022771"/>
    </source>
</evidence>
<dbReference type="AlphaFoldDB" id="A0A0D2F915"/>
<protein>
    <recommendedName>
        <fullName evidence="13">FHA domain-containing protein</fullName>
    </recommendedName>
</protein>
<dbReference type="Pfam" id="PF17123">
    <property type="entry name" value="zf-RING_11"/>
    <property type="match status" value="1"/>
</dbReference>
<feature type="compositionally biased region" description="Acidic residues" evidence="8">
    <location>
        <begin position="531"/>
        <end position="541"/>
    </location>
</feature>
<keyword evidence="3 6" id="KW-0863">Zinc-finger</keyword>
<evidence type="ECO:0000313" key="12">
    <source>
        <dbReference type="Proteomes" id="UP000054266"/>
    </source>
</evidence>
<feature type="region of interest" description="Disordered" evidence="8">
    <location>
        <begin position="1"/>
        <end position="177"/>
    </location>
</feature>
<keyword evidence="1" id="KW-0808">Transferase</keyword>
<evidence type="ECO:0000256" key="7">
    <source>
        <dbReference type="SAM" id="Coils"/>
    </source>
</evidence>
<dbReference type="STRING" id="5601.A0A0D2F915"/>
<dbReference type="InterPro" id="IPR008984">
    <property type="entry name" value="SMAD_FHA_dom_sf"/>
</dbReference>
<sequence length="600" mass="65478">MISPPAAVSSPVAGDPSVNRTTSARRRGLSYLRALSHNRSSGGTSPNEHPSRSPRHYFQRSLSYNDNRPDPATTRRRSISRPNEPTSPLSPDLRQVDTRSPSPRVAPVAPALDTPIDQVEQDPTDEMARHRSSTSRRNASNSRQADVVTAATPEAAPRPTNPRNTSKSGTQDGEAKQHLPTIRFFPHQEIRNGRPSLNFSPIARTLPSEHSIIRVGRYSEREGVPSANPTGPSDAPVGFKSKVVSRKHCEFSFLDGQWQIKDVASSSGTFLNHIRLSQPNTESRLFPIKDGDIVQLGIDFRGGEEMIFRCVKIRIECNRAWQKKANNFNKARHQQLQSLAKDQPSADANNGECSICLGSVLPCQALFVAPCAHVWHYKCIRPLLEGKNSVYPQFQCPNCRAYSDLTADVDLAQSDIDEWMDNTDDQENQATEANAEQVNGLNAASTEHMNGQVTGEPETANLPVSADSQANQDTSNILENPPVTITQPEINTDGIASSPIPIRTAGLLARRQATNPASPELSTMNGNIDMPDQEDDTELDVGPEHQRMDTQTPDPADIISGEGPLTPRNNAGPFVFDGSAGRSDARQLLVPSVAQVAEGK</sequence>
<dbReference type="CDD" id="cd16458">
    <property type="entry name" value="RING-H2_Dmap-like"/>
    <property type="match status" value="1"/>
</dbReference>
<evidence type="ECO:0000256" key="5">
    <source>
        <dbReference type="ARBA" id="ARBA00022833"/>
    </source>
</evidence>
<dbReference type="Pfam" id="PF00498">
    <property type="entry name" value="FHA"/>
    <property type="match status" value="1"/>
</dbReference>
<keyword evidence="2" id="KW-0479">Metal-binding</keyword>
<keyword evidence="5" id="KW-0862">Zinc</keyword>
<dbReference type="PROSITE" id="PS50006">
    <property type="entry name" value="FHA_DOMAIN"/>
    <property type="match status" value="1"/>
</dbReference>
<dbReference type="FunFam" id="2.60.200.20:FF:000030">
    <property type="entry name" value="FHA domain-containing protein"/>
    <property type="match status" value="1"/>
</dbReference>
<gene>
    <name evidence="11" type="ORF">PV04_09417</name>
</gene>
<evidence type="ECO:0000256" key="4">
    <source>
        <dbReference type="ARBA" id="ARBA00022786"/>
    </source>
</evidence>
<reference evidence="11 12" key="1">
    <citation type="submission" date="2015-01" db="EMBL/GenBank/DDBJ databases">
        <title>The Genome Sequence of Capronia semiimmersa CBS27337.</title>
        <authorList>
            <consortium name="The Broad Institute Genomics Platform"/>
            <person name="Cuomo C."/>
            <person name="de Hoog S."/>
            <person name="Gorbushina A."/>
            <person name="Stielow B."/>
            <person name="Teixiera M."/>
            <person name="Abouelleil A."/>
            <person name="Chapman S.B."/>
            <person name="Priest M."/>
            <person name="Young S.K."/>
            <person name="Wortman J."/>
            <person name="Nusbaum C."/>
            <person name="Birren B."/>
        </authorList>
    </citation>
    <scope>NUCLEOTIDE SEQUENCE [LARGE SCALE GENOMIC DNA]</scope>
    <source>
        <strain evidence="11 12">CBS 27337</strain>
    </source>
</reference>
<feature type="compositionally biased region" description="Low complexity" evidence="8">
    <location>
        <begin position="99"/>
        <end position="111"/>
    </location>
</feature>
<accession>A0A0D2F915</accession>
<keyword evidence="4" id="KW-0833">Ubl conjugation pathway</keyword>
<organism evidence="11 12">
    <name type="scientific">Phialophora macrospora</name>
    <dbReference type="NCBI Taxonomy" id="1851006"/>
    <lineage>
        <taxon>Eukaryota</taxon>
        <taxon>Fungi</taxon>
        <taxon>Dikarya</taxon>
        <taxon>Ascomycota</taxon>
        <taxon>Pezizomycotina</taxon>
        <taxon>Eurotiomycetes</taxon>
        <taxon>Chaetothyriomycetidae</taxon>
        <taxon>Chaetothyriales</taxon>
        <taxon>Herpotrichiellaceae</taxon>
        <taxon>Phialophora</taxon>
    </lineage>
</organism>
<dbReference type="SUPFAM" id="SSF57850">
    <property type="entry name" value="RING/U-box"/>
    <property type="match status" value="1"/>
</dbReference>
<dbReference type="SMART" id="SM00240">
    <property type="entry name" value="FHA"/>
    <property type="match status" value="1"/>
</dbReference>
<feature type="coiled-coil region" evidence="7">
    <location>
        <begin position="409"/>
        <end position="436"/>
    </location>
</feature>
<feature type="compositionally biased region" description="Low complexity" evidence="8">
    <location>
        <begin position="135"/>
        <end position="164"/>
    </location>
</feature>
<dbReference type="InterPro" id="IPR000253">
    <property type="entry name" value="FHA_dom"/>
</dbReference>